<dbReference type="OrthoDB" id="9808480at2"/>
<proteinExistence type="predicted"/>
<dbReference type="InterPro" id="IPR000551">
    <property type="entry name" value="MerR-type_HTH_dom"/>
</dbReference>
<dbReference type="Pfam" id="PF07739">
    <property type="entry name" value="TipAS"/>
    <property type="match status" value="2"/>
</dbReference>
<dbReference type="CDD" id="cd04788">
    <property type="entry name" value="HTH_NolA-AlbR"/>
    <property type="match status" value="1"/>
</dbReference>
<reference evidence="2" key="1">
    <citation type="submission" date="2016-06" db="EMBL/GenBank/DDBJ databases">
        <authorList>
            <person name="Xu Y."/>
            <person name="Nagy A."/>
            <person name="Yan X."/>
            <person name="Kim S.W."/>
            <person name="Haley B."/>
            <person name="Liu N.T."/>
            <person name="Nou X."/>
        </authorList>
    </citation>
    <scope>NUCLEOTIDE SEQUENCE [LARGE SCALE GENOMIC DNA]</scope>
    <source>
        <strain evidence="2">ATCC 49129</strain>
    </source>
</reference>
<dbReference type="GO" id="GO:0003700">
    <property type="term" value="F:DNA-binding transcription factor activity"/>
    <property type="evidence" value="ECO:0007669"/>
    <property type="project" value="InterPro"/>
</dbReference>
<dbReference type="Gene3D" id="1.10.1660.10">
    <property type="match status" value="1"/>
</dbReference>
<gene>
    <name evidence="1" type="ORF">A9Y76_24250</name>
</gene>
<dbReference type="RefSeq" id="WP_064808301.1">
    <property type="nucleotide sequence ID" value="NZ_CP016023.1"/>
</dbReference>
<protein>
    <submittedName>
        <fullName evidence="1">MerR family transcriptional regulator</fullName>
    </submittedName>
</protein>
<organism evidence="1 2">
    <name type="scientific">Ralstonia insidiosa</name>
    <dbReference type="NCBI Taxonomy" id="190721"/>
    <lineage>
        <taxon>Bacteria</taxon>
        <taxon>Pseudomonadati</taxon>
        <taxon>Pseudomonadota</taxon>
        <taxon>Betaproteobacteria</taxon>
        <taxon>Burkholderiales</taxon>
        <taxon>Burkholderiaceae</taxon>
        <taxon>Ralstonia</taxon>
    </lineage>
</organism>
<accession>A0A192A5S5</accession>
<dbReference type="SMART" id="SM00422">
    <property type="entry name" value="HTH_MERR"/>
    <property type="match status" value="1"/>
</dbReference>
<keyword evidence="2" id="KW-1185">Reference proteome</keyword>
<dbReference type="PRINTS" id="PR00040">
    <property type="entry name" value="HTHMERR"/>
</dbReference>
<dbReference type="InterPro" id="IPR009061">
    <property type="entry name" value="DNA-bd_dom_put_sf"/>
</dbReference>
<dbReference type="GO" id="GO:0003677">
    <property type="term" value="F:DNA binding"/>
    <property type="evidence" value="ECO:0007669"/>
    <property type="project" value="InterPro"/>
</dbReference>
<dbReference type="InterPro" id="IPR047057">
    <property type="entry name" value="MerR_fam"/>
</dbReference>
<dbReference type="Pfam" id="PF13411">
    <property type="entry name" value="MerR_1"/>
    <property type="match status" value="1"/>
</dbReference>
<dbReference type="PANTHER" id="PTHR30204">
    <property type="entry name" value="REDOX-CYCLING DRUG-SENSING TRANSCRIPTIONAL ACTIVATOR SOXR"/>
    <property type="match status" value="1"/>
</dbReference>
<dbReference type="GeneID" id="61529156"/>
<dbReference type="InterPro" id="IPR012925">
    <property type="entry name" value="TipAS_dom"/>
</dbReference>
<dbReference type="EMBL" id="CP016023">
    <property type="protein sequence ID" value="ANJ75606.1"/>
    <property type="molecule type" value="Genomic_DNA"/>
</dbReference>
<dbReference type="PANTHER" id="PTHR30204:SF90">
    <property type="entry name" value="HTH-TYPE TRANSCRIPTIONAL ACTIVATOR MTA"/>
    <property type="match status" value="1"/>
</dbReference>
<dbReference type="Proteomes" id="UP000078572">
    <property type="component" value="Chromosome 2"/>
</dbReference>
<sequence>MLLKVGDLAKRCGLTVRMLHHYDSIGLLTPSARSDSGYRLYDKADIARLHQIQALRRFGMSLADVGAFLASPGVPLTTIMERQIAMLDQQITQASVLRDRLTRLHDQLMRKEEPELAEWLTTLEWMTMYDKYLSQEERERAERLDADTARHERWAALVATVQEAMTRGVHARSTEAQALSKRWMELLAQDTAVDPILTAKLHTMHINEPILQDRTGISLAMLDFIMEAANETKLALYAKYLSAQELQYMRANFGKRANEWPTLIAEVRQHLAKGTAPHAPEMQQLARQWIDLFRSYAGDDPQTQAKIRLAMEREPALSASPWMGPDLIAYVREAMDGLMKAA</sequence>
<name>A0A192A5S5_9RALS</name>
<dbReference type="PROSITE" id="PS00552">
    <property type="entry name" value="HTH_MERR_1"/>
    <property type="match status" value="1"/>
</dbReference>
<dbReference type="STRING" id="190721.ACS15_5258"/>
<dbReference type="PROSITE" id="PS50937">
    <property type="entry name" value="HTH_MERR_2"/>
    <property type="match status" value="1"/>
</dbReference>
<dbReference type="AlphaFoldDB" id="A0A192A5S5"/>
<evidence type="ECO:0000313" key="1">
    <source>
        <dbReference type="EMBL" id="ANJ75606.1"/>
    </source>
</evidence>
<dbReference type="SUPFAM" id="SSF46955">
    <property type="entry name" value="Putative DNA-binding domain"/>
    <property type="match status" value="1"/>
</dbReference>
<evidence type="ECO:0000313" key="2">
    <source>
        <dbReference type="Proteomes" id="UP000078572"/>
    </source>
</evidence>